<proteinExistence type="predicted"/>
<feature type="non-terminal residue" evidence="1">
    <location>
        <position position="175"/>
    </location>
</feature>
<evidence type="ECO:0000313" key="1">
    <source>
        <dbReference type="EMBL" id="KAK3076430.1"/>
    </source>
</evidence>
<dbReference type="Proteomes" id="UP001186974">
    <property type="component" value="Unassembled WGS sequence"/>
</dbReference>
<reference evidence="1" key="1">
    <citation type="submission" date="2024-09" db="EMBL/GenBank/DDBJ databases">
        <title>Black Yeasts Isolated from many extreme environments.</title>
        <authorList>
            <person name="Coleine C."/>
            <person name="Stajich J.E."/>
            <person name="Selbmann L."/>
        </authorList>
    </citation>
    <scope>NUCLEOTIDE SEQUENCE</scope>
    <source>
        <strain evidence="1">CCFEE 5737</strain>
    </source>
</reference>
<comment type="caution">
    <text evidence="1">The sequence shown here is derived from an EMBL/GenBank/DDBJ whole genome shotgun (WGS) entry which is preliminary data.</text>
</comment>
<protein>
    <submittedName>
        <fullName evidence="1">Uncharacterized protein</fullName>
    </submittedName>
</protein>
<evidence type="ECO:0000313" key="2">
    <source>
        <dbReference type="Proteomes" id="UP001186974"/>
    </source>
</evidence>
<accession>A0ACC3DIP0</accession>
<organism evidence="1 2">
    <name type="scientific">Coniosporium uncinatum</name>
    <dbReference type="NCBI Taxonomy" id="93489"/>
    <lineage>
        <taxon>Eukaryota</taxon>
        <taxon>Fungi</taxon>
        <taxon>Dikarya</taxon>
        <taxon>Ascomycota</taxon>
        <taxon>Pezizomycotina</taxon>
        <taxon>Dothideomycetes</taxon>
        <taxon>Dothideomycetes incertae sedis</taxon>
        <taxon>Coniosporium</taxon>
    </lineage>
</organism>
<name>A0ACC3DIP0_9PEZI</name>
<sequence>MCIRSTQPIVTIGDVGDTEIVFSVMPDSIVEADLFSPEYIPEFEKEGSRPWMKWSRFQKEFRDRFNLDAEAWAADKMILSEEEVYGMKQTTNGVWARFNQGTRAFKGLVNYDTIYRWYIGAGIDNMIADNIMYAELRPMLLDKSIPSQDGTKKLDLNDQMRIIVEELEKKKEDLR</sequence>
<gene>
    <name evidence="1" type="ORF">LTS18_013026</name>
</gene>
<dbReference type="EMBL" id="JAWDJW010003979">
    <property type="protein sequence ID" value="KAK3076430.1"/>
    <property type="molecule type" value="Genomic_DNA"/>
</dbReference>
<keyword evidence="2" id="KW-1185">Reference proteome</keyword>